<dbReference type="SUPFAM" id="SSF54534">
    <property type="entry name" value="FKBP-like"/>
    <property type="match status" value="1"/>
</dbReference>
<evidence type="ECO:0000256" key="3">
    <source>
        <dbReference type="ARBA" id="ARBA00023015"/>
    </source>
</evidence>
<evidence type="ECO:0000313" key="15">
    <source>
        <dbReference type="Proteomes" id="UP000050502"/>
    </source>
</evidence>
<evidence type="ECO:0000259" key="11">
    <source>
        <dbReference type="Pfam" id="PF03449"/>
    </source>
</evidence>
<comment type="function">
    <text evidence="6 8 9">Necessary for efficient RNA polymerase transcription elongation past template-encoded arresting sites. The arresting sites in DNA have the property of trapping a certain fraction of elongating RNA polymerases that pass through, resulting in locked ternary complexes. Cleavage of the nascent transcript by cleavage factors such as GreA or GreB allows the resumption of elongation from the new 3'terminus. GreA releases sequences of 2 to 3 nucleotides.</text>
</comment>
<accession>A0A0M8K7I5</accession>
<dbReference type="Proteomes" id="UP000037784">
    <property type="component" value="Unassembled WGS sequence"/>
</dbReference>
<keyword evidence="3 8" id="KW-0805">Transcription regulation</keyword>
<dbReference type="AlphaFoldDB" id="A0A0M8K7I5"/>
<evidence type="ECO:0000256" key="8">
    <source>
        <dbReference type="HAMAP-Rule" id="MF_00105"/>
    </source>
</evidence>
<dbReference type="PANTHER" id="PTHR30437:SF4">
    <property type="entry name" value="TRANSCRIPTION ELONGATION FACTOR GREA"/>
    <property type="match status" value="1"/>
</dbReference>
<comment type="caution">
    <text evidence="12">The sequence shown here is derived from an EMBL/GenBank/DDBJ whole genome shotgun (WGS) entry which is preliminary data.</text>
</comment>
<dbReference type="PROSITE" id="PS00829">
    <property type="entry name" value="GREAB_1"/>
    <property type="match status" value="1"/>
</dbReference>
<dbReference type="NCBIfam" id="NF001263">
    <property type="entry name" value="PRK00226.1-4"/>
    <property type="match status" value="1"/>
</dbReference>
<dbReference type="PATRIC" id="fig|872965.6.peg.368"/>
<dbReference type="FunCoup" id="A0A0M8K7I5">
    <property type="interactions" value="271"/>
</dbReference>
<dbReference type="Gene3D" id="1.10.287.180">
    <property type="entry name" value="Transcription elongation factor, GreA/GreB, N-terminal domain"/>
    <property type="match status" value="1"/>
</dbReference>
<comment type="similarity">
    <text evidence="1 8 9">Belongs to the GreA/GreB family.</text>
</comment>
<dbReference type="InterPro" id="IPR036805">
    <property type="entry name" value="Tscrpt_elong_fac_GreA/B_N_sf"/>
</dbReference>
<dbReference type="SUPFAM" id="SSF46557">
    <property type="entry name" value="GreA transcript cleavage protein, N-terminal domain"/>
    <property type="match status" value="1"/>
</dbReference>
<dbReference type="FunFam" id="3.10.50.30:FF:000001">
    <property type="entry name" value="Transcription elongation factor GreA"/>
    <property type="match status" value="1"/>
</dbReference>
<evidence type="ECO:0000313" key="12">
    <source>
        <dbReference type="EMBL" id="GAP63403.1"/>
    </source>
</evidence>
<evidence type="ECO:0000256" key="5">
    <source>
        <dbReference type="ARBA" id="ARBA00023163"/>
    </source>
</evidence>
<evidence type="ECO:0000313" key="14">
    <source>
        <dbReference type="Proteomes" id="UP000037784"/>
    </source>
</evidence>
<evidence type="ECO:0000256" key="7">
    <source>
        <dbReference type="ARBA" id="ARBA00030776"/>
    </source>
</evidence>
<proteinExistence type="inferred from homology"/>
<organism evidence="12 14">
    <name type="scientific">Ardenticatena maritima</name>
    <dbReference type="NCBI Taxonomy" id="872965"/>
    <lineage>
        <taxon>Bacteria</taxon>
        <taxon>Bacillati</taxon>
        <taxon>Chloroflexota</taxon>
        <taxon>Ardenticatenia</taxon>
        <taxon>Ardenticatenales</taxon>
        <taxon>Ardenticatenaceae</taxon>
        <taxon>Ardenticatena</taxon>
    </lineage>
</organism>
<reference evidence="12 14" key="1">
    <citation type="journal article" date="2015" name="Genome Announc.">
        <title>Draft Genome Sequence of a Heterotrophic Facultative Anaerobic Thermophilic Bacterium, Ardenticatena maritima Strain 110ST.</title>
        <authorList>
            <person name="Kawaichi S."/>
            <person name="Yoshida T."/>
            <person name="Sako Y."/>
            <person name="Nakamura R."/>
        </authorList>
    </citation>
    <scope>NUCLEOTIDE SEQUENCE [LARGE SCALE GENOMIC DNA]</scope>
    <source>
        <strain evidence="12 14">110S</strain>
    </source>
</reference>
<keyword evidence="5 8" id="KW-0804">Transcription</keyword>
<keyword evidence="12" id="KW-0251">Elongation factor</keyword>
<gene>
    <name evidence="8 12" type="primary">greA</name>
    <name evidence="12" type="ORF">ARMA_1826</name>
    <name evidence="13" type="ORF">SE16_02100</name>
</gene>
<name>A0A0M8K7I5_9CHLR</name>
<evidence type="ECO:0000256" key="4">
    <source>
        <dbReference type="ARBA" id="ARBA00023125"/>
    </source>
</evidence>
<evidence type="ECO:0000313" key="13">
    <source>
        <dbReference type="EMBL" id="KPL89287.1"/>
    </source>
</evidence>
<dbReference type="GO" id="GO:0006354">
    <property type="term" value="P:DNA-templated transcription elongation"/>
    <property type="evidence" value="ECO:0007669"/>
    <property type="project" value="TreeGrafter"/>
</dbReference>
<dbReference type="EMBL" id="LGKN01000003">
    <property type="protein sequence ID" value="KPL89287.1"/>
    <property type="molecule type" value="Genomic_DNA"/>
</dbReference>
<dbReference type="PANTHER" id="PTHR30437">
    <property type="entry name" value="TRANSCRIPTION ELONGATION FACTOR GREA"/>
    <property type="match status" value="1"/>
</dbReference>
<evidence type="ECO:0000256" key="6">
    <source>
        <dbReference type="ARBA" id="ARBA00024916"/>
    </source>
</evidence>
<dbReference type="InterPro" id="IPR023459">
    <property type="entry name" value="Tscrpt_elong_fac_GreA/B_fam"/>
</dbReference>
<dbReference type="Pfam" id="PF01272">
    <property type="entry name" value="GreA_GreB"/>
    <property type="match status" value="1"/>
</dbReference>
<evidence type="ECO:0000259" key="10">
    <source>
        <dbReference type="Pfam" id="PF01272"/>
    </source>
</evidence>
<dbReference type="GO" id="GO:0070063">
    <property type="term" value="F:RNA polymerase binding"/>
    <property type="evidence" value="ECO:0007669"/>
    <property type="project" value="InterPro"/>
</dbReference>
<dbReference type="InterPro" id="IPR001437">
    <property type="entry name" value="Tscrpt_elong_fac_GreA/B_C"/>
</dbReference>
<dbReference type="InterPro" id="IPR006359">
    <property type="entry name" value="Tscrpt_elong_fac_GreA"/>
</dbReference>
<feature type="domain" description="Transcription elongation factor GreA/GreB C-terminal" evidence="10">
    <location>
        <begin position="86"/>
        <end position="158"/>
    </location>
</feature>
<dbReference type="Proteomes" id="UP000050502">
    <property type="component" value="Unassembled WGS sequence"/>
</dbReference>
<dbReference type="InParanoid" id="A0A0M8K7I5"/>
<keyword evidence="14" id="KW-1185">Reference proteome</keyword>
<dbReference type="Gene3D" id="3.10.50.30">
    <property type="entry name" value="Transcription elongation factor, GreA/GreB, C-terminal domain"/>
    <property type="match status" value="1"/>
</dbReference>
<dbReference type="Pfam" id="PF03449">
    <property type="entry name" value="GreA_GreB_N"/>
    <property type="match status" value="1"/>
</dbReference>
<dbReference type="InterPro" id="IPR022691">
    <property type="entry name" value="Tscrpt_elong_fac_GreA/B_N"/>
</dbReference>
<dbReference type="GO" id="GO:0003677">
    <property type="term" value="F:DNA binding"/>
    <property type="evidence" value="ECO:0007669"/>
    <property type="project" value="UniProtKB-UniRule"/>
</dbReference>
<dbReference type="FunFam" id="1.10.287.180:FF:000001">
    <property type="entry name" value="Transcription elongation factor GreA"/>
    <property type="match status" value="1"/>
</dbReference>
<keyword evidence="12" id="KW-0648">Protein biosynthesis</keyword>
<dbReference type="EMBL" id="BBZA01000140">
    <property type="protein sequence ID" value="GAP63403.1"/>
    <property type="molecule type" value="Genomic_DNA"/>
</dbReference>
<sequence>MSTHQKPTLLTPEGKAKLEEELRYLKEVRRPEVAEMIRRAREEGDLRENAGYDEAKREQAFVEGRIQQLEELLRHVQVIDEAAKAQGVVTIGSTVVVREEGGPEERFTVVGSAEADPANGRISNESPIGKALLGHKVGDRVEVQTPGGTIVFEIVAIE</sequence>
<dbReference type="InterPro" id="IPR028624">
    <property type="entry name" value="Tscrpt_elong_fac_GreA/B"/>
</dbReference>
<dbReference type="OrthoDB" id="9808774at2"/>
<keyword evidence="4 8" id="KW-0238">DNA-binding</keyword>
<dbReference type="InterPro" id="IPR036953">
    <property type="entry name" value="GreA/GreB_C_sf"/>
</dbReference>
<reference evidence="14" key="3">
    <citation type="submission" date="2015-08" db="EMBL/GenBank/DDBJ databases">
        <title>Draft Genome Sequence of a Heterotrophic Facultative Anaerobic Bacterium Ardenticatena maritima Strain 110S.</title>
        <authorList>
            <person name="Kawaichi S."/>
            <person name="Yoshida T."/>
            <person name="Sako Y."/>
            <person name="Nakamura R."/>
        </authorList>
    </citation>
    <scope>NUCLEOTIDE SEQUENCE [LARGE SCALE GENOMIC DNA]</scope>
    <source>
        <strain evidence="14">110S</strain>
    </source>
</reference>
<feature type="domain" description="Transcription elongation factor GreA/GreB N-terminal" evidence="11">
    <location>
        <begin position="9"/>
        <end position="78"/>
    </location>
</feature>
<dbReference type="PROSITE" id="PS00830">
    <property type="entry name" value="GREAB_2"/>
    <property type="match status" value="1"/>
</dbReference>
<evidence type="ECO:0000256" key="1">
    <source>
        <dbReference type="ARBA" id="ARBA00008213"/>
    </source>
</evidence>
<dbReference type="NCBIfam" id="TIGR01462">
    <property type="entry name" value="greA"/>
    <property type="match status" value="1"/>
</dbReference>
<reference evidence="13 15" key="2">
    <citation type="submission" date="2015-07" db="EMBL/GenBank/DDBJ databases">
        <title>Whole genome sequence of Ardenticatena maritima DSM 23922.</title>
        <authorList>
            <person name="Hemp J."/>
            <person name="Ward L.M."/>
            <person name="Pace L.A."/>
            <person name="Fischer W.W."/>
        </authorList>
    </citation>
    <scope>NUCLEOTIDE SEQUENCE [LARGE SCALE GENOMIC DNA]</scope>
    <source>
        <strain evidence="13 15">110S</strain>
    </source>
</reference>
<evidence type="ECO:0000256" key="2">
    <source>
        <dbReference type="ARBA" id="ARBA00013729"/>
    </source>
</evidence>
<dbReference type="RefSeq" id="WP_054493241.1">
    <property type="nucleotide sequence ID" value="NZ_BBZA01000140.1"/>
</dbReference>
<protein>
    <recommendedName>
        <fullName evidence="2 8">Transcription elongation factor GreA</fullName>
    </recommendedName>
    <alternativeName>
        <fullName evidence="7 8">Transcript cleavage factor GreA</fullName>
    </alternativeName>
</protein>
<dbReference type="STRING" id="872965.SE16_02100"/>
<evidence type="ECO:0000256" key="9">
    <source>
        <dbReference type="RuleBase" id="RU000556"/>
    </source>
</evidence>
<dbReference type="InterPro" id="IPR018151">
    <property type="entry name" value="TF_GreA/GreB_CS"/>
</dbReference>
<dbReference type="HAMAP" id="MF_00105">
    <property type="entry name" value="GreA_GreB"/>
    <property type="match status" value="1"/>
</dbReference>
<dbReference type="PIRSF" id="PIRSF006092">
    <property type="entry name" value="GreA_GreB"/>
    <property type="match status" value="1"/>
</dbReference>
<dbReference type="GO" id="GO:0003746">
    <property type="term" value="F:translation elongation factor activity"/>
    <property type="evidence" value="ECO:0007669"/>
    <property type="project" value="UniProtKB-KW"/>
</dbReference>
<dbReference type="GO" id="GO:0032784">
    <property type="term" value="P:regulation of DNA-templated transcription elongation"/>
    <property type="evidence" value="ECO:0007669"/>
    <property type="project" value="UniProtKB-UniRule"/>
</dbReference>